<dbReference type="EMBL" id="RSCK01000135">
    <property type="protein sequence ID" value="RUT00911.1"/>
    <property type="molecule type" value="Genomic_DNA"/>
</dbReference>
<organism evidence="2 3">
    <name type="scientific">Chroococcidiopsis cubana SAG 39.79</name>
    <dbReference type="NCBI Taxonomy" id="388085"/>
    <lineage>
        <taxon>Bacteria</taxon>
        <taxon>Bacillati</taxon>
        <taxon>Cyanobacteriota</taxon>
        <taxon>Cyanophyceae</taxon>
        <taxon>Chroococcidiopsidales</taxon>
        <taxon>Chroococcidiopsidaceae</taxon>
        <taxon>Chroococcidiopsis</taxon>
    </lineage>
</organism>
<dbReference type="Pfam" id="PF12680">
    <property type="entry name" value="SnoaL_2"/>
    <property type="match status" value="1"/>
</dbReference>
<protein>
    <recommendedName>
        <fullName evidence="1">SnoaL-like domain-containing protein</fullName>
    </recommendedName>
</protein>
<dbReference type="RefSeq" id="WP_199317086.1">
    <property type="nucleotide sequence ID" value="NZ_JAVKZF010000002.1"/>
</dbReference>
<evidence type="ECO:0000313" key="2">
    <source>
        <dbReference type="EMBL" id="RUT00911.1"/>
    </source>
</evidence>
<name>A0AB37U9V3_9CYAN</name>
<comment type="caution">
    <text evidence="2">The sequence shown here is derived from an EMBL/GenBank/DDBJ whole genome shotgun (WGS) entry which is preliminary data.</text>
</comment>
<dbReference type="InterPro" id="IPR032710">
    <property type="entry name" value="NTF2-like_dom_sf"/>
</dbReference>
<dbReference type="InterPro" id="IPR037401">
    <property type="entry name" value="SnoaL-like"/>
</dbReference>
<evidence type="ECO:0000259" key="1">
    <source>
        <dbReference type="Pfam" id="PF12680"/>
    </source>
</evidence>
<sequence>MKTPMEQLLLSPMSKLYKEHIGFIKAKNVEGLLDQYAEDLLLISTLTEDRQPLYIRGRQQLKEFFESRIFSLEDLEVSLNQWAETENTLMMVESLKTRSTSGEVGNVEFYDNWYLQNGKIAIHFAGVIQYPDSTYANAGKVGAIPASPLGKLYKEHIGFIKAKNVEGLLDQYAEDLLLISTLTENRQPLYIRGRQQLKEFFESRIFSLEDLEVSLNQWAETENTLMMVESLKTRSTSGEVGEMSFYDNWVLRDGKIAVHFAGVVQYPDGSYA</sequence>
<feature type="domain" description="SnoaL-like" evidence="1">
    <location>
        <begin position="160"/>
        <end position="259"/>
    </location>
</feature>
<proteinExistence type="predicted"/>
<accession>A0AB37U9V3</accession>
<reference evidence="2 3" key="1">
    <citation type="journal article" date="2019" name="Genome Biol. Evol.">
        <title>Day and night: Metabolic profiles and evolutionary relationships of six axenic non-marine cyanobacteria.</title>
        <authorList>
            <person name="Will S.E."/>
            <person name="Henke P."/>
            <person name="Boedeker C."/>
            <person name="Huang S."/>
            <person name="Brinkmann H."/>
            <person name="Rohde M."/>
            <person name="Jarek M."/>
            <person name="Friedl T."/>
            <person name="Seufert S."/>
            <person name="Schumacher M."/>
            <person name="Overmann J."/>
            <person name="Neumann-Schaal M."/>
            <person name="Petersen J."/>
        </authorList>
    </citation>
    <scope>NUCLEOTIDE SEQUENCE [LARGE SCALE GENOMIC DNA]</scope>
    <source>
        <strain evidence="2 3">SAG 39.79</strain>
    </source>
</reference>
<dbReference type="Proteomes" id="UP000282574">
    <property type="component" value="Unassembled WGS sequence"/>
</dbReference>
<keyword evidence="3" id="KW-1185">Reference proteome</keyword>
<dbReference type="Gene3D" id="3.10.450.50">
    <property type="match status" value="2"/>
</dbReference>
<dbReference type="SUPFAM" id="SSF54427">
    <property type="entry name" value="NTF2-like"/>
    <property type="match status" value="2"/>
</dbReference>
<evidence type="ECO:0000313" key="3">
    <source>
        <dbReference type="Proteomes" id="UP000282574"/>
    </source>
</evidence>
<dbReference type="AlphaFoldDB" id="A0AB37U9V3"/>
<gene>
    <name evidence="2" type="ORF">DSM107010_66610</name>
</gene>